<dbReference type="GeneID" id="36382252"/>
<dbReference type="AlphaFoldDB" id="A0A090LQN0"/>
<gene>
    <name evidence="1 3 4" type="ORF">SRAE_2000452700</name>
</gene>
<dbReference type="GO" id="GO:0005615">
    <property type="term" value="C:extracellular space"/>
    <property type="evidence" value="ECO:0007669"/>
    <property type="project" value="TreeGrafter"/>
</dbReference>
<dbReference type="PANTHER" id="PTHR10974:SF75">
    <property type="entry name" value="SULFATASE DOMAIN-CONTAINING PROTEIN"/>
    <property type="match status" value="1"/>
</dbReference>
<protein>
    <submittedName>
        <fullName evidence="3">Sulfatase N-terminal domain-containing protein</fullName>
    </submittedName>
</protein>
<evidence type="ECO:0000313" key="3">
    <source>
        <dbReference type="WBParaSite" id="SRAE_2000452700.1"/>
    </source>
</evidence>
<dbReference type="WBParaSite" id="SRAE_2000452700.1">
    <property type="protein sequence ID" value="SRAE_2000452700.1"/>
    <property type="gene ID" value="WBGene00264759"/>
</dbReference>
<name>A0A090LQN0_STRRB</name>
<dbReference type="Proteomes" id="UP000035682">
    <property type="component" value="Unplaced"/>
</dbReference>
<sequence>MLFSFKNNTLKYKKSYFNGTCKYRCIFPNGDKRIKYNKWKSIKNAKPDCDIFEVICKSLTTKEIIFYDIFLQFVKLNIIPNEKVNFLKSFYPIDKVKHNYNVHLIIIDSVSHFNALRGFSKTLKYLKDNYKGVIFKYLNKVGYGSKPNGFAFLLNKRIIDLQDFETDNFIPSDFDNSTDPCKQYLDNQPYIGKYYRQLNYTILFNEDSYESIFTMNDCKGFLKNIHHHTTRPFLHKLKLLQYDSKYKNSRFFKSKCFINPDYQLEYLKSFMEAYKNRRQFTITWLSKFSHDNLTGHYAYDNLFKTFFQNNKNLFNNGFLIFMGDHGFKMGLYRNTELGNYEDRNPFLLIAPPKKLRTSSSEVYKNLMFNSDKHISQFDVYATLFDIATEGSRNNFTNMKNFDFNNIVKNDIIKGLSLLRKITTSRNCLEMEITSQYCLCYNYHHNLNKKLLKKIKDKFINNGNIQFNINSVIRYIKNKFIKHLNNKIKLTKSKNICAKIKESKNGLFDMKYFVSKNNTLVFFIKQEVKPKGIYEAYFDEKGNLLNLAITRIDQYSKYIRKCNPSRKIENYCYCKNNK</sequence>
<organism evidence="1">
    <name type="scientific">Strongyloides ratti</name>
    <name type="common">Parasitic roundworm</name>
    <dbReference type="NCBI Taxonomy" id="34506"/>
    <lineage>
        <taxon>Eukaryota</taxon>
        <taxon>Metazoa</taxon>
        <taxon>Ecdysozoa</taxon>
        <taxon>Nematoda</taxon>
        <taxon>Chromadorea</taxon>
        <taxon>Rhabditida</taxon>
        <taxon>Tylenchina</taxon>
        <taxon>Panagrolaimomorpha</taxon>
        <taxon>Strongyloidoidea</taxon>
        <taxon>Strongyloididae</taxon>
        <taxon>Strongyloides</taxon>
    </lineage>
</organism>
<evidence type="ECO:0000313" key="1">
    <source>
        <dbReference type="EMBL" id="CEF69881.1"/>
    </source>
</evidence>
<dbReference type="STRING" id="34506.A0A090LQN0"/>
<dbReference type="EMBL" id="LN609529">
    <property type="protein sequence ID" value="CEF69881.1"/>
    <property type="molecule type" value="Genomic_DNA"/>
</dbReference>
<dbReference type="SUPFAM" id="SSF53649">
    <property type="entry name" value="Alkaline phosphatase-like"/>
    <property type="match status" value="1"/>
</dbReference>
<keyword evidence="2" id="KW-1185">Reference proteome</keyword>
<dbReference type="InterPro" id="IPR004245">
    <property type="entry name" value="DUF229"/>
</dbReference>
<evidence type="ECO:0000313" key="2">
    <source>
        <dbReference type="Proteomes" id="UP000035682"/>
    </source>
</evidence>
<proteinExistence type="predicted"/>
<dbReference type="PANTHER" id="PTHR10974">
    <property type="entry name" value="FI08016P-RELATED"/>
    <property type="match status" value="1"/>
</dbReference>
<dbReference type="OrthoDB" id="5862419at2759"/>
<reference evidence="1 2" key="1">
    <citation type="submission" date="2014-09" db="EMBL/GenBank/DDBJ databases">
        <authorList>
            <person name="Martin A.A."/>
        </authorList>
    </citation>
    <scope>NUCLEOTIDE SEQUENCE</scope>
    <source>
        <strain evidence="2">ED321</strain>
        <strain evidence="1">ED321 Heterogonic</strain>
    </source>
</reference>
<accession>A0A090LQN0</accession>
<evidence type="ECO:0000313" key="4">
    <source>
        <dbReference type="WormBase" id="SRAE_2000452700"/>
    </source>
</evidence>
<dbReference type="InterPro" id="IPR017850">
    <property type="entry name" value="Alkaline_phosphatase_core_sf"/>
</dbReference>
<dbReference type="Pfam" id="PF02995">
    <property type="entry name" value="DUF229"/>
    <property type="match status" value="1"/>
</dbReference>
<dbReference type="OMA" id="DIWHADI"/>
<dbReference type="WormBase" id="SRAE_2000452700">
    <property type="protein sequence ID" value="SRP07071"/>
    <property type="gene ID" value="WBGene00264759"/>
</dbReference>
<dbReference type="Gene3D" id="3.40.720.10">
    <property type="entry name" value="Alkaline Phosphatase, subunit A"/>
    <property type="match status" value="1"/>
</dbReference>
<dbReference type="CTD" id="36382252"/>
<dbReference type="RefSeq" id="XP_024509080.1">
    <property type="nucleotide sequence ID" value="XM_024643408.1"/>
</dbReference>
<reference evidence="3" key="2">
    <citation type="submission" date="2020-12" db="UniProtKB">
        <authorList>
            <consortium name="WormBaseParasite"/>
        </authorList>
    </citation>
    <scope>IDENTIFICATION</scope>
</reference>
<dbReference type="CDD" id="cd16021">
    <property type="entry name" value="ALP_like"/>
    <property type="match status" value="1"/>
</dbReference>